<sequence length="160" mass="18560">MNIENKKHLKMKKVLLLIVAAVFVIGIQSCSTEENILEDQLEQTVTENDAKFPGGNFCAFFVRFPADWTQQDREDFHAYATQEWFTHILRLYDQDCYNVEEWRVPCDQLYKIIRTDSVTNNATDADSKASEDDPTHRIYTLKAKVGFYDSCDEVPLHGEL</sequence>
<accession>A0ABN1J9K8</accession>
<dbReference type="Proteomes" id="UP001501758">
    <property type="component" value="Unassembled WGS sequence"/>
</dbReference>
<dbReference type="EMBL" id="BAAAGE010000007">
    <property type="protein sequence ID" value="GAA0733116.1"/>
    <property type="molecule type" value="Genomic_DNA"/>
</dbReference>
<reference evidence="1 2" key="1">
    <citation type="journal article" date="2019" name="Int. J. Syst. Evol. Microbiol.">
        <title>The Global Catalogue of Microorganisms (GCM) 10K type strain sequencing project: providing services to taxonomists for standard genome sequencing and annotation.</title>
        <authorList>
            <consortium name="The Broad Institute Genomics Platform"/>
            <consortium name="The Broad Institute Genome Sequencing Center for Infectious Disease"/>
            <person name="Wu L."/>
            <person name="Ma J."/>
        </authorList>
    </citation>
    <scope>NUCLEOTIDE SEQUENCE [LARGE SCALE GENOMIC DNA]</scope>
    <source>
        <strain evidence="1 2">JCM 15974</strain>
    </source>
</reference>
<organism evidence="1 2">
    <name type="scientific">Aquimarina litoralis</name>
    <dbReference type="NCBI Taxonomy" id="584605"/>
    <lineage>
        <taxon>Bacteria</taxon>
        <taxon>Pseudomonadati</taxon>
        <taxon>Bacteroidota</taxon>
        <taxon>Flavobacteriia</taxon>
        <taxon>Flavobacteriales</taxon>
        <taxon>Flavobacteriaceae</taxon>
        <taxon>Aquimarina</taxon>
    </lineage>
</organism>
<keyword evidence="2" id="KW-1185">Reference proteome</keyword>
<evidence type="ECO:0008006" key="3">
    <source>
        <dbReference type="Google" id="ProtNLM"/>
    </source>
</evidence>
<protein>
    <recommendedName>
        <fullName evidence="3">Lipoprotein</fullName>
    </recommendedName>
</protein>
<proteinExistence type="predicted"/>
<evidence type="ECO:0000313" key="1">
    <source>
        <dbReference type="EMBL" id="GAA0733116.1"/>
    </source>
</evidence>
<comment type="caution">
    <text evidence="1">The sequence shown here is derived from an EMBL/GenBank/DDBJ whole genome shotgun (WGS) entry which is preliminary data.</text>
</comment>
<evidence type="ECO:0000313" key="2">
    <source>
        <dbReference type="Proteomes" id="UP001501758"/>
    </source>
</evidence>
<dbReference type="PROSITE" id="PS51257">
    <property type="entry name" value="PROKAR_LIPOPROTEIN"/>
    <property type="match status" value="1"/>
</dbReference>
<name>A0ABN1J9K8_9FLAO</name>
<gene>
    <name evidence="1" type="ORF">GCM10009430_46990</name>
</gene>